<dbReference type="Pfam" id="PF02720">
    <property type="entry name" value="DUF222"/>
    <property type="match status" value="1"/>
</dbReference>
<evidence type="ECO:0000313" key="3">
    <source>
        <dbReference type="Proteomes" id="UP000256269"/>
    </source>
</evidence>
<dbReference type="Proteomes" id="UP000256269">
    <property type="component" value="Unassembled WGS sequence"/>
</dbReference>
<dbReference type="InterPro" id="IPR003870">
    <property type="entry name" value="DUF222"/>
</dbReference>
<name>A0A3E0HE64_9PSEU</name>
<evidence type="ECO:0000313" key="2">
    <source>
        <dbReference type="EMBL" id="REH43561.1"/>
    </source>
</evidence>
<proteinExistence type="predicted"/>
<feature type="domain" description="DUF222" evidence="1">
    <location>
        <begin position="21"/>
        <end position="142"/>
    </location>
</feature>
<reference evidence="2 3" key="1">
    <citation type="submission" date="2018-08" db="EMBL/GenBank/DDBJ databases">
        <title>Genomic Encyclopedia of Archaeal and Bacterial Type Strains, Phase II (KMG-II): from individual species to whole genera.</title>
        <authorList>
            <person name="Goeker M."/>
        </authorList>
    </citation>
    <scope>NUCLEOTIDE SEQUENCE [LARGE SCALE GENOMIC DNA]</scope>
    <source>
        <strain evidence="2 3">DSM 45791</strain>
    </source>
</reference>
<protein>
    <submittedName>
        <fullName evidence="2">Uncharacterized protein DUF222</fullName>
    </submittedName>
</protein>
<gene>
    <name evidence="2" type="ORF">BCF44_109104</name>
</gene>
<dbReference type="AlphaFoldDB" id="A0A3E0HE64"/>
<evidence type="ECO:0000259" key="1">
    <source>
        <dbReference type="Pfam" id="PF02720"/>
    </source>
</evidence>
<keyword evidence="3" id="KW-1185">Reference proteome</keyword>
<accession>A0A3E0HE64</accession>
<dbReference type="EMBL" id="QUNO01000009">
    <property type="protein sequence ID" value="REH43561.1"/>
    <property type="molecule type" value="Genomic_DNA"/>
</dbReference>
<sequence>MSLVAQVQTHFHVTKKEALQIVAHVQLFGREAVRDAARAGELDADRLTVLNETLAQVPVLDRDEVEAELLAALLSPLAKPTADDRRTTPQRQGDAFVDIVELAAGSEKLPVEGGERPHLTVTMSVREVMSLVSAGRLEGGEPIDSVSGRADRL</sequence>
<comment type="caution">
    <text evidence="2">The sequence shown here is derived from an EMBL/GenBank/DDBJ whole genome shotgun (WGS) entry which is preliminary data.</text>
</comment>
<organism evidence="2 3">
    <name type="scientific">Kutzneria buriramensis</name>
    <dbReference type="NCBI Taxonomy" id="1045776"/>
    <lineage>
        <taxon>Bacteria</taxon>
        <taxon>Bacillati</taxon>
        <taxon>Actinomycetota</taxon>
        <taxon>Actinomycetes</taxon>
        <taxon>Pseudonocardiales</taxon>
        <taxon>Pseudonocardiaceae</taxon>
        <taxon>Kutzneria</taxon>
    </lineage>
</organism>